<keyword evidence="5 7" id="KW-1133">Transmembrane helix</keyword>
<gene>
    <name evidence="8" type="ORF">F4560_007233</name>
</gene>
<dbReference type="GO" id="GO:0005886">
    <property type="term" value="C:plasma membrane"/>
    <property type="evidence" value="ECO:0007669"/>
    <property type="project" value="UniProtKB-SubCell"/>
</dbReference>
<dbReference type="EMBL" id="JACHMO010000001">
    <property type="protein sequence ID" value="MBB5807465.1"/>
    <property type="molecule type" value="Genomic_DNA"/>
</dbReference>
<reference evidence="8 9" key="1">
    <citation type="submission" date="2020-08" db="EMBL/GenBank/DDBJ databases">
        <title>Sequencing the genomes of 1000 actinobacteria strains.</title>
        <authorList>
            <person name="Klenk H.-P."/>
        </authorList>
    </citation>
    <scope>NUCLEOTIDE SEQUENCE [LARGE SCALE GENOMIC DNA]</scope>
    <source>
        <strain evidence="8 9">DSM 45486</strain>
    </source>
</reference>
<feature type="transmembrane region" description="Helical" evidence="7">
    <location>
        <begin position="51"/>
        <end position="73"/>
    </location>
</feature>
<dbReference type="Proteomes" id="UP000552097">
    <property type="component" value="Unassembled WGS sequence"/>
</dbReference>
<dbReference type="Pfam" id="PF07690">
    <property type="entry name" value="MFS_1"/>
    <property type="match status" value="1"/>
</dbReference>
<evidence type="ECO:0000256" key="3">
    <source>
        <dbReference type="ARBA" id="ARBA00022475"/>
    </source>
</evidence>
<dbReference type="GO" id="GO:0022857">
    <property type="term" value="F:transmembrane transporter activity"/>
    <property type="evidence" value="ECO:0007669"/>
    <property type="project" value="InterPro"/>
</dbReference>
<keyword evidence="9" id="KW-1185">Reference proteome</keyword>
<name>A0A7W9HS42_9PSEU</name>
<comment type="subcellular location">
    <subcellularLocation>
        <location evidence="1">Cell inner membrane</location>
        <topology evidence="1">Multi-pass membrane protein</topology>
    </subcellularLocation>
</comment>
<dbReference type="Gene3D" id="1.20.1250.20">
    <property type="entry name" value="MFS general substrate transporter like domains"/>
    <property type="match status" value="1"/>
</dbReference>
<keyword evidence="2" id="KW-0813">Transport</keyword>
<evidence type="ECO:0000256" key="2">
    <source>
        <dbReference type="ARBA" id="ARBA00022448"/>
    </source>
</evidence>
<dbReference type="AlphaFoldDB" id="A0A7W9HS42"/>
<dbReference type="InterPro" id="IPR011701">
    <property type="entry name" value="MFS"/>
</dbReference>
<evidence type="ECO:0000313" key="9">
    <source>
        <dbReference type="Proteomes" id="UP000552097"/>
    </source>
</evidence>
<feature type="transmembrane region" description="Helical" evidence="7">
    <location>
        <begin position="21"/>
        <end position="45"/>
    </location>
</feature>
<dbReference type="CDD" id="cd06173">
    <property type="entry name" value="MFS_MefA_like"/>
    <property type="match status" value="1"/>
</dbReference>
<keyword evidence="6 7" id="KW-0472">Membrane</keyword>
<comment type="caution">
    <text evidence="8">The sequence shown here is derived from an EMBL/GenBank/DDBJ whole genome shotgun (WGS) entry which is preliminary data.</text>
</comment>
<protein>
    <recommendedName>
        <fullName evidence="10">MFS transporter</fullName>
    </recommendedName>
</protein>
<feature type="transmembrane region" description="Helical" evidence="7">
    <location>
        <begin position="168"/>
        <end position="190"/>
    </location>
</feature>
<evidence type="ECO:0008006" key="10">
    <source>
        <dbReference type="Google" id="ProtNLM"/>
    </source>
</evidence>
<proteinExistence type="predicted"/>
<dbReference type="RefSeq" id="WP_184927527.1">
    <property type="nucleotide sequence ID" value="NZ_JACHMO010000001.1"/>
</dbReference>
<evidence type="ECO:0000256" key="5">
    <source>
        <dbReference type="ARBA" id="ARBA00022989"/>
    </source>
</evidence>
<feature type="transmembrane region" description="Helical" evidence="7">
    <location>
        <begin position="341"/>
        <end position="364"/>
    </location>
</feature>
<feature type="transmembrane region" description="Helical" evidence="7">
    <location>
        <begin position="282"/>
        <end position="302"/>
    </location>
</feature>
<feature type="transmembrane region" description="Helical" evidence="7">
    <location>
        <begin position="93"/>
        <end position="116"/>
    </location>
</feature>
<sequence length="411" mass="42156">MNPTAVRETPGTTARAVQRLIAARFLGLLADQMSTYLIPVVIYATTGSVQLSGLAFAVQWLPRVMALPVLGVLVDRFPIRRQFLVNDLARAGVLLVVAVVAEPVALMAASAVMTLLNGHAVIATETVLARCVPSPLMPDAQSRVQVAQQLSFTAGPALGGALLLWPGLSGGVVLIAGVLVVAAVATFAALRSLEVRRSPVAGSPLRNLVDGARVVLGSKPLMSLVSLTVIVNLVAGLALGALPVIVVGDFDAAPSMTGVVAGAASVMSLVAALLTKRLLRRTSIGTVVAGAGVALVASGPAMALAPTLVVFTVAYVLWTAGVTVFTIWLRTRRLDYLPADAVGGALGFFVAAVLAATPVAGVLLSLFGTALGAQHLMLIMCGVSAVLAVPAVFSWIRSARTRRNDFASASP</sequence>
<accession>A0A7W9HS42</accession>
<evidence type="ECO:0000256" key="4">
    <source>
        <dbReference type="ARBA" id="ARBA00022692"/>
    </source>
</evidence>
<feature type="transmembrane region" description="Helical" evidence="7">
    <location>
        <begin position="376"/>
        <end position="396"/>
    </location>
</feature>
<dbReference type="InterPro" id="IPR036259">
    <property type="entry name" value="MFS_trans_sf"/>
</dbReference>
<feature type="transmembrane region" description="Helical" evidence="7">
    <location>
        <begin position="308"/>
        <end position="329"/>
    </location>
</feature>
<evidence type="ECO:0000256" key="6">
    <source>
        <dbReference type="ARBA" id="ARBA00023136"/>
    </source>
</evidence>
<feature type="transmembrane region" description="Helical" evidence="7">
    <location>
        <begin position="252"/>
        <end position="275"/>
    </location>
</feature>
<dbReference type="PANTHER" id="PTHR23513">
    <property type="entry name" value="INTEGRAL MEMBRANE EFFLUX PROTEIN-RELATED"/>
    <property type="match status" value="1"/>
</dbReference>
<dbReference type="SUPFAM" id="SSF103473">
    <property type="entry name" value="MFS general substrate transporter"/>
    <property type="match status" value="1"/>
</dbReference>
<keyword evidence="4 7" id="KW-0812">Transmembrane</keyword>
<feature type="transmembrane region" description="Helical" evidence="7">
    <location>
        <begin position="221"/>
        <end position="246"/>
    </location>
</feature>
<evidence type="ECO:0000256" key="1">
    <source>
        <dbReference type="ARBA" id="ARBA00004429"/>
    </source>
</evidence>
<evidence type="ECO:0000313" key="8">
    <source>
        <dbReference type="EMBL" id="MBB5807465.1"/>
    </source>
</evidence>
<keyword evidence="3" id="KW-1003">Cell membrane</keyword>
<dbReference type="PANTHER" id="PTHR23513:SF9">
    <property type="entry name" value="ENTEROBACTIN EXPORTER ENTS"/>
    <property type="match status" value="1"/>
</dbReference>
<evidence type="ECO:0000256" key="7">
    <source>
        <dbReference type="SAM" id="Phobius"/>
    </source>
</evidence>
<organism evidence="8 9">
    <name type="scientific">Saccharothrix ecbatanensis</name>
    <dbReference type="NCBI Taxonomy" id="1105145"/>
    <lineage>
        <taxon>Bacteria</taxon>
        <taxon>Bacillati</taxon>
        <taxon>Actinomycetota</taxon>
        <taxon>Actinomycetes</taxon>
        <taxon>Pseudonocardiales</taxon>
        <taxon>Pseudonocardiaceae</taxon>
        <taxon>Saccharothrix</taxon>
    </lineage>
</organism>